<keyword evidence="2" id="KW-1185">Reference proteome</keyword>
<evidence type="ECO:0000313" key="2">
    <source>
        <dbReference type="Proteomes" id="UP000024635"/>
    </source>
</evidence>
<sequence>MGSNLFDELVQENACESFKDRGPTPFSCRRYQQIIDLLATLTPIIYSGSPRSEDNPLLIGSKSPCLEQCWLPATAATSGKHVLACPIDKINGGTRLCT</sequence>
<reference evidence="2" key="1">
    <citation type="journal article" date="2015" name="Nat. Genet.">
        <title>The genome and transcriptome of the zoonotic hookworm Ancylostoma ceylanicum identify infection-specific gene families.</title>
        <authorList>
            <person name="Schwarz E.M."/>
            <person name="Hu Y."/>
            <person name="Antoshechkin I."/>
            <person name="Miller M.M."/>
            <person name="Sternberg P.W."/>
            <person name="Aroian R.V."/>
        </authorList>
    </citation>
    <scope>NUCLEOTIDE SEQUENCE</scope>
    <source>
        <strain evidence="2">HY135</strain>
    </source>
</reference>
<dbReference type="AlphaFoldDB" id="A0A016VYL7"/>
<proteinExistence type="predicted"/>
<evidence type="ECO:0000313" key="1">
    <source>
        <dbReference type="EMBL" id="EYC31868.1"/>
    </source>
</evidence>
<protein>
    <submittedName>
        <fullName evidence="1">Uncharacterized protein</fullName>
    </submittedName>
</protein>
<dbReference type="EMBL" id="JARK01001339">
    <property type="protein sequence ID" value="EYC31868.1"/>
    <property type="molecule type" value="Genomic_DNA"/>
</dbReference>
<comment type="caution">
    <text evidence="1">The sequence shown here is derived from an EMBL/GenBank/DDBJ whole genome shotgun (WGS) entry which is preliminary data.</text>
</comment>
<accession>A0A016VYL7</accession>
<gene>
    <name evidence="1" type="primary">Acey_s0003.g1279</name>
    <name evidence="1" type="ORF">Y032_0003g1279</name>
</gene>
<organism evidence="1 2">
    <name type="scientific">Ancylostoma ceylanicum</name>
    <dbReference type="NCBI Taxonomy" id="53326"/>
    <lineage>
        <taxon>Eukaryota</taxon>
        <taxon>Metazoa</taxon>
        <taxon>Ecdysozoa</taxon>
        <taxon>Nematoda</taxon>
        <taxon>Chromadorea</taxon>
        <taxon>Rhabditida</taxon>
        <taxon>Rhabditina</taxon>
        <taxon>Rhabditomorpha</taxon>
        <taxon>Strongyloidea</taxon>
        <taxon>Ancylostomatidae</taxon>
        <taxon>Ancylostomatinae</taxon>
        <taxon>Ancylostoma</taxon>
    </lineage>
</organism>
<name>A0A016VYL7_9BILA</name>
<dbReference type="Proteomes" id="UP000024635">
    <property type="component" value="Unassembled WGS sequence"/>
</dbReference>